<dbReference type="SFLD" id="SFLDG01131">
    <property type="entry name" value="C1.5.2:_MDP_Like"/>
    <property type="match status" value="1"/>
</dbReference>
<dbReference type="EMBL" id="PJQL01002917">
    <property type="protein sequence ID" value="RCH82726.1"/>
    <property type="molecule type" value="Genomic_DNA"/>
</dbReference>
<dbReference type="PANTHER" id="PTHR17901">
    <property type="entry name" value="MAGNESIUM-DEPENDENT PHOSPHATASE 1 MDP1"/>
    <property type="match status" value="1"/>
</dbReference>
<dbReference type="InterPro" id="IPR010036">
    <property type="entry name" value="MDP_1_eu_arc"/>
</dbReference>
<dbReference type="STRING" id="86630.A0A367IYI4"/>
<dbReference type="NCBIfam" id="TIGR01685">
    <property type="entry name" value="MDP-1"/>
    <property type="match status" value="1"/>
</dbReference>
<dbReference type="OrthoDB" id="2865258at2759"/>
<evidence type="ECO:0000313" key="1">
    <source>
        <dbReference type="EMBL" id="RCH82726.1"/>
    </source>
</evidence>
<dbReference type="AlphaFoldDB" id="A0A367IYI4"/>
<dbReference type="SUPFAM" id="SSF56784">
    <property type="entry name" value="HAD-like"/>
    <property type="match status" value="1"/>
</dbReference>
<dbReference type="SUPFAM" id="SSF48452">
    <property type="entry name" value="TPR-like"/>
    <property type="match status" value="1"/>
</dbReference>
<keyword evidence="2" id="KW-1185">Reference proteome</keyword>
<evidence type="ECO:0008006" key="3">
    <source>
        <dbReference type="Google" id="ProtNLM"/>
    </source>
</evidence>
<protein>
    <recommendedName>
        <fullName evidence="3">Magnesium-dependent phosphatase 1</fullName>
    </recommendedName>
</protein>
<dbReference type="Proteomes" id="UP000252139">
    <property type="component" value="Unassembled WGS sequence"/>
</dbReference>
<reference evidence="1 2" key="1">
    <citation type="journal article" date="2018" name="G3 (Bethesda)">
        <title>Phylogenetic and Phylogenomic Definition of Rhizopus Species.</title>
        <authorList>
            <person name="Gryganskyi A.P."/>
            <person name="Golan J."/>
            <person name="Dolatabadi S."/>
            <person name="Mondo S."/>
            <person name="Robb S."/>
            <person name="Idnurm A."/>
            <person name="Muszewska A."/>
            <person name="Steczkiewicz K."/>
            <person name="Masonjones S."/>
            <person name="Liao H.L."/>
            <person name="Gajdeczka M.T."/>
            <person name="Anike F."/>
            <person name="Vuek A."/>
            <person name="Anishchenko I.M."/>
            <person name="Voigt K."/>
            <person name="de Hoog G.S."/>
            <person name="Smith M.E."/>
            <person name="Heitman J."/>
            <person name="Vilgalys R."/>
            <person name="Stajich J.E."/>
        </authorList>
    </citation>
    <scope>NUCLEOTIDE SEQUENCE [LARGE SCALE GENOMIC DNA]</scope>
    <source>
        <strain evidence="1 2">CBS 357.93</strain>
    </source>
</reference>
<gene>
    <name evidence="1" type="ORF">CU097_000337</name>
</gene>
<feature type="non-terminal residue" evidence="1">
    <location>
        <position position="271"/>
    </location>
</feature>
<dbReference type="SFLD" id="SFLDS00003">
    <property type="entry name" value="Haloacid_Dehalogenase"/>
    <property type="match status" value="1"/>
</dbReference>
<dbReference type="InterPro" id="IPR010033">
    <property type="entry name" value="HAD_SF_ppase_IIIC"/>
</dbReference>
<comment type="caution">
    <text evidence="1">The sequence shown here is derived from an EMBL/GenBank/DDBJ whole genome shotgun (WGS) entry which is preliminary data.</text>
</comment>
<dbReference type="SFLD" id="SFLDG01129">
    <property type="entry name" value="C1.5:_HAD__Beta-PGM__Phosphata"/>
    <property type="match status" value="1"/>
</dbReference>
<dbReference type="Gene3D" id="3.40.50.1000">
    <property type="entry name" value="HAD superfamily/HAD-like"/>
    <property type="match status" value="1"/>
</dbReference>
<dbReference type="InterPro" id="IPR023214">
    <property type="entry name" value="HAD_sf"/>
</dbReference>
<dbReference type="PANTHER" id="PTHR17901:SF14">
    <property type="entry name" value="MAGNESIUM-DEPENDENT PHOSPHATASE 1"/>
    <property type="match status" value="1"/>
</dbReference>
<accession>A0A367IYI4</accession>
<dbReference type="InterPro" id="IPR036412">
    <property type="entry name" value="HAD-like_sf"/>
</dbReference>
<dbReference type="Pfam" id="PF14938">
    <property type="entry name" value="SNAP"/>
    <property type="match status" value="1"/>
</dbReference>
<sequence>MTITLKKPIERFPKMIVFDLDYTLWSEWIDCTLGPPYSYSKATNSVLNKQGEELCLFEHTTKVITFIKQSLPDTKIGIASRTHTPEWARKALGLFRIPELDGITLLEAIDYMEIYPSSKIKHFKALSEKSNIACEEMLFFDDESRNREVSKLGVHFIHVNSRTGITPTQFENALQAFEKNAGPEKKLNSWTWFNKKNKNEDAAEMYEKAANTFKLAQRWKEAGDAYLKAAELYKTSQESKFECSKAYENASKCLKRVDAQAAIDALNKAIL</sequence>
<name>A0A367IYI4_RHIAZ</name>
<dbReference type="NCBIfam" id="TIGR01681">
    <property type="entry name" value="HAD-SF-IIIC"/>
    <property type="match status" value="1"/>
</dbReference>
<dbReference type="GO" id="GO:0003993">
    <property type="term" value="F:acid phosphatase activity"/>
    <property type="evidence" value="ECO:0007669"/>
    <property type="project" value="TreeGrafter"/>
</dbReference>
<evidence type="ECO:0000313" key="2">
    <source>
        <dbReference type="Proteomes" id="UP000252139"/>
    </source>
</evidence>
<dbReference type="InterPro" id="IPR011990">
    <property type="entry name" value="TPR-like_helical_dom_sf"/>
</dbReference>
<organism evidence="1 2">
    <name type="scientific">Rhizopus azygosporus</name>
    <name type="common">Rhizopus microsporus var. azygosporus</name>
    <dbReference type="NCBI Taxonomy" id="86630"/>
    <lineage>
        <taxon>Eukaryota</taxon>
        <taxon>Fungi</taxon>
        <taxon>Fungi incertae sedis</taxon>
        <taxon>Mucoromycota</taxon>
        <taxon>Mucoromycotina</taxon>
        <taxon>Mucoromycetes</taxon>
        <taxon>Mucorales</taxon>
        <taxon>Mucorineae</taxon>
        <taxon>Rhizopodaceae</taxon>
        <taxon>Rhizopus</taxon>
    </lineage>
</organism>
<proteinExistence type="predicted"/>
<dbReference type="Pfam" id="PF12689">
    <property type="entry name" value="Acid_PPase"/>
    <property type="match status" value="1"/>
</dbReference>